<feature type="transmembrane region" description="Helical" evidence="2">
    <location>
        <begin position="171"/>
        <end position="189"/>
    </location>
</feature>
<feature type="transmembrane region" description="Helical" evidence="2">
    <location>
        <begin position="311"/>
        <end position="334"/>
    </location>
</feature>
<feature type="transmembrane region" description="Helical" evidence="2">
    <location>
        <begin position="256"/>
        <end position="273"/>
    </location>
</feature>
<comment type="similarity">
    <text evidence="1">Belongs to the major facilitator superfamily.</text>
</comment>
<sequence length="431" mass="46782">MGDNEIGDEEDLSRVKSDVGRWPVFYYGVGHMLNDITSSCWFTYLLLFLADIGLSPRDAAIVMLSGQIADGFATVFTGELIDRFGHFKVWHGAGSVLVAVSFSSVFGGCLPCRIFSTSSVVETTSYSVAAAIFNMGWAAAQVSHILYAIALVVFSVITGKSHADIQNQYRWIAYSSIFIGCCFVGIFHFGTKEPRLKMSIHGNDHMRISWAYWFKKALYYQVGIVYVLTRLVQNVSQAYLAFYVIQDLHMAQSAKALVPAIIYISSFVVSIMMQEVSWTGQRLKAYFSIGGILWVFCGASIILLPSNMKVYMYVISAFIGVANALMMVTAVSMQSVLVGLDLNGCAFVYGSLSFLDKISCGIALYVLQSFQSGASPVAPAADGGLSSSGYVSVTRYGLGLVPAVSSLVGVGVTLTMKLHTHSGSLTKPLLE</sequence>
<reference evidence="3" key="1">
    <citation type="submission" date="2022-08" db="EMBL/GenBank/DDBJ databases">
        <authorList>
            <person name="Gutierrez-Valencia J."/>
        </authorList>
    </citation>
    <scope>NUCLEOTIDE SEQUENCE</scope>
</reference>
<dbReference type="AlphaFoldDB" id="A0AAV0R4M9"/>
<proteinExistence type="inferred from homology"/>
<dbReference type="Gene3D" id="1.20.1250.20">
    <property type="entry name" value="MFS general substrate transporter like domains"/>
    <property type="match status" value="1"/>
</dbReference>
<evidence type="ECO:0000256" key="2">
    <source>
        <dbReference type="SAM" id="Phobius"/>
    </source>
</evidence>
<feature type="transmembrane region" description="Helical" evidence="2">
    <location>
        <begin position="218"/>
        <end position="244"/>
    </location>
</feature>
<dbReference type="InterPro" id="IPR039672">
    <property type="entry name" value="MFS_2"/>
</dbReference>
<dbReference type="EMBL" id="CAMGYJ010000010">
    <property type="protein sequence ID" value="CAI0552662.1"/>
    <property type="molecule type" value="Genomic_DNA"/>
</dbReference>
<organism evidence="3 4">
    <name type="scientific">Linum tenue</name>
    <dbReference type="NCBI Taxonomy" id="586396"/>
    <lineage>
        <taxon>Eukaryota</taxon>
        <taxon>Viridiplantae</taxon>
        <taxon>Streptophyta</taxon>
        <taxon>Embryophyta</taxon>
        <taxon>Tracheophyta</taxon>
        <taxon>Spermatophyta</taxon>
        <taxon>Magnoliopsida</taxon>
        <taxon>eudicotyledons</taxon>
        <taxon>Gunneridae</taxon>
        <taxon>Pentapetalae</taxon>
        <taxon>rosids</taxon>
        <taxon>fabids</taxon>
        <taxon>Malpighiales</taxon>
        <taxon>Linaceae</taxon>
        <taxon>Linum</taxon>
    </lineage>
</organism>
<keyword evidence="4" id="KW-1185">Reference proteome</keyword>
<dbReference type="InterPro" id="IPR036259">
    <property type="entry name" value="MFS_trans_sf"/>
</dbReference>
<dbReference type="Proteomes" id="UP001154282">
    <property type="component" value="Unassembled WGS sequence"/>
</dbReference>
<feature type="transmembrane region" description="Helical" evidence="2">
    <location>
        <begin position="93"/>
        <end position="116"/>
    </location>
</feature>
<evidence type="ECO:0008006" key="5">
    <source>
        <dbReference type="Google" id="ProtNLM"/>
    </source>
</evidence>
<evidence type="ECO:0000313" key="3">
    <source>
        <dbReference type="EMBL" id="CAI0552662.1"/>
    </source>
</evidence>
<name>A0AAV0R4M9_9ROSI</name>
<comment type="caution">
    <text evidence="3">The sequence shown here is derived from an EMBL/GenBank/DDBJ whole genome shotgun (WGS) entry which is preliminary data.</text>
</comment>
<feature type="transmembrane region" description="Helical" evidence="2">
    <location>
        <begin position="136"/>
        <end position="159"/>
    </location>
</feature>
<dbReference type="GO" id="GO:0008643">
    <property type="term" value="P:carbohydrate transport"/>
    <property type="evidence" value="ECO:0007669"/>
    <property type="project" value="InterPro"/>
</dbReference>
<evidence type="ECO:0000313" key="4">
    <source>
        <dbReference type="Proteomes" id="UP001154282"/>
    </source>
</evidence>
<protein>
    <recommendedName>
        <fullName evidence="5">Major facilitator superfamily domain-containing protein 12-like</fullName>
    </recommendedName>
</protein>
<dbReference type="PANTHER" id="PTHR11328">
    <property type="entry name" value="MAJOR FACILITATOR SUPERFAMILY DOMAIN-CONTAINING PROTEIN"/>
    <property type="match status" value="1"/>
</dbReference>
<gene>
    <name evidence="3" type="ORF">LITE_LOCUS46531</name>
</gene>
<evidence type="ECO:0000256" key="1">
    <source>
        <dbReference type="ARBA" id="ARBA00008335"/>
    </source>
</evidence>
<dbReference type="PANTHER" id="PTHR11328:SF28">
    <property type="entry name" value="MAJOR FACILITATOR SUPERFAMILY DOMAIN-CONTAINING PROTEIN 12"/>
    <property type="match status" value="1"/>
</dbReference>
<keyword evidence="2" id="KW-0812">Transmembrane</keyword>
<dbReference type="GO" id="GO:0015293">
    <property type="term" value="F:symporter activity"/>
    <property type="evidence" value="ECO:0007669"/>
    <property type="project" value="InterPro"/>
</dbReference>
<dbReference type="SUPFAM" id="SSF103473">
    <property type="entry name" value="MFS general substrate transporter"/>
    <property type="match status" value="1"/>
</dbReference>
<accession>A0AAV0R4M9</accession>
<keyword evidence="2" id="KW-1133">Transmembrane helix</keyword>
<dbReference type="GO" id="GO:0005886">
    <property type="term" value="C:plasma membrane"/>
    <property type="evidence" value="ECO:0007669"/>
    <property type="project" value="TreeGrafter"/>
</dbReference>
<keyword evidence="2" id="KW-0472">Membrane</keyword>
<feature type="transmembrane region" description="Helical" evidence="2">
    <location>
        <begin position="285"/>
        <end position="304"/>
    </location>
</feature>